<organism evidence="1 2">
    <name type="scientific">Cryptosporidium ubiquitum</name>
    <dbReference type="NCBI Taxonomy" id="857276"/>
    <lineage>
        <taxon>Eukaryota</taxon>
        <taxon>Sar</taxon>
        <taxon>Alveolata</taxon>
        <taxon>Apicomplexa</taxon>
        <taxon>Conoidasida</taxon>
        <taxon>Coccidia</taxon>
        <taxon>Eucoccidiorida</taxon>
        <taxon>Eimeriorina</taxon>
        <taxon>Cryptosporidiidae</taxon>
        <taxon>Cryptosporidium</taxon>
    </lineage>
</organism>
<gene>
    <name evidence="1" type="ORF">cubi_01529</name>
</gene>
<dbReference type="GeneID" id="39978320"/>
<name>A0A1J4MGP5_9CRYT</name>
<dbReference type="RefSeq" id="XP_028873768.1">
    <property type="nucleotide sequence ID" value="XM_029018541.1"/>
</dbReference>
<protein>
    <submittedName>
        <fullName evidence="1">Uncharacterized protein</fullName>
    </submittedName>
</protein>
<evidence type="ECO:0000313" key="2">
    <source>
        <dbReference type="Proteomes" id="UP000186176"/>
    </source>
</evidence>
<dbReference type="Proteomes" id="UP000186176">
    <property type="component" value="Unassembled WGS sequence"/>
</dbReference>
<reference evidence="1 2" key="1">
    <citation type="submission" date="2016-10" db="EMBL/GenBank/DDBJ databases">
        <title>Reductive evolution of mitochondrial metabolism and differential evolution of invasion-related proteins in Cryptosporidium.</title>
        <authorList>
            <person name="Liu S."/>
            <person name="Roellig D.M."/>
            <person name="Guo Y."/>
            <person name="Li N."/>
            <person name="Frace M.A."/>
            <person name="Tang K."/>
            <person name="Zhang L."/>
            <person name="Feng Y."/>
            <person name="Xiao L."/>
        </authorList>
    </citation>
    <scope>NUCLEOTIDE SEQUENCE [LARGE SCALE GENOMIC DNA]</scope>
    <source>
        <strain evidence="1">39726</strain>
    </source>
</reference>
<dbReference type="AlphaFoldDB" id="A0A1J4MGP5"/>
<evidence type="ECO:0000313" key="1">
    <source>
        <dbReference type="EMBL" id="OII72196.1"/>
    </source>
</evidence>
<keyword evidence="2" id="KW-1185">Reference proteome</keyword>
<proteinExistence type="predicted"/>
<sequence>MMIANNNNNNTEVCDFYNDPKRKERENEYINKETFPTLDLSIEGIQESISKVWKECQQGQELLEEIDRILAVLYSKISAFSSSNNLCFSIQSVSELDSLAKEYEIKRTLIYETLNKKVNLKNELELLYLDFINKQLHNPSEHIQEAKKPFLYPQFPDSFASNISQKSPNSCSDWSMINEIEQNAHSSSSFDSFENYSEDDQDNESMILDMSAPGSYSTNFEYIQQTQEDRLEQSEYELLYDLEFEQEGESDNNPPSMLQ</sequence>
<dbReference type="EMBL" id="LRBP01000025">
    <property type="protein sequence ID" value="OII72196.1"/>
    <property type="molecule type" value="Genomic_DNA"/>
</dbReference>
<comment type="caution">
    <text evidence="1">The sequence shown here is derived from an EMBL/GenBank/DDBJ whole genome shotgun (WGS) entry which is preliminary data.</text>
</comment>
<accession>A0A1J4MGP5</accession>
<dbReference type="VEuPathDB" id="CryptoDB:cubi_01529"/>
<dbReference type="OrthoDB" id="342569at2759"/>